<reference evidence="11" key="1">
    <citation type="submission" date="2016-03" db="EMBL/GenBank/DDBJ databases">
        <authorList>
            <person name="Devillers Hugo."/>
        </authorList>
    </citation>
    <scope>NUCLEOTIDE SEQUENCE [LARGE SCALE GENOMIC DNA]</scope>
</reference>
<comment type="catalytic activity">
    <reaction evidence="9">
        <text>1D-myo-inositol 1,3,4,5,6-pentakisphosphate + ATP = 1D-myo-inositol hexakisphosphate + ADP + H(+)</text>
        <dbReference type="Rhea" id="RHEA:20313"/>
        <dbReference type="ChEBI" id="CHEBI:15378"/>
        <dbReference type="ChEBI" id="CHEBI:30616"/>
        <dbReference type="ChEBI" id="CHEBI:57733"/>
        <dbReference type="ChEBI" id="CHEBI:58130"/>
        <dbReference type="ChEBI" id="CHEBI:456216"/>
        <dbReference type="EC" id="2.7.1.158"/>
    </reaction>
</comment>
<keyword evidence="11" id="KW-1185">Reference proteome</keyword>
<dbReference type="PANTHER" id="PTHR14456:SF2">
    <property type="entry name" value="INOSITOL-PENTAKISPHOSPHATE 2-KINASE"/>
    <property type="match status" value="1"/>
</dbReference>
<dbReference type="GO" id="GO:0005524">
    <property type="term" value="F:ATP binding"/>
    <property type="evidence" value="ECO:0007669"/>
    <property type="project" value="UniProtKB-KW"/>
</dbReference>
<comment type="domain">
    <text evidence="9">The EXKPK motif is conserved in inositol-pentakisphosphate 2-kinases of both family 1 and 2.</text>
</comment>
<comment type="function">
    <text evidence="9">Phosphorylates Ins(1,3,4,5,6)P5 at position 2 to form Ins(1,2,3,4,5,6)P6 (InsP6 or phytate).</text>
</comment>
<dbReference type="PANTHER" id="PTHR14456">
    <property type="entry name" value="INOSITOL POLYPHOSPHATE KINASE 1"/>
    <property type="match status" value="1"/>
</dbReference>
<proteinExistence type="inferred from homology"/>
<accession>A0A1G4JLH9</accession>
<evidence type="ECO:0000256" key="7">
    <source>
        <dbReference type="ARBA" id="ARBA00022777"/>
    </source>
</evidence>
<evidence type="ECO:0000313" key="10">
    <source>
        <dbReference type="EMBL" id="SCU91192.1"/>
    </source>
</evidence>
<dbReference type="Proteomes" id="UP000191144">
    <property type="component" value="Chromosome E"/>
</dbReference>
<name>A0A1G4JLH9_9SACH</name>
<dbReference type="Pfam" id="PF06090">
    <property type="entry name" value="Ins_P5_2-kin"/>
    <property type="match status" value="2"/>
</dbReference>
<comment type="similarity">
    <text evidence="2">Belongs to the IPK1 type 1 family.</text>
</comment>
<dbReference type="GO" id="GO:0035299">
    <property type="term" value="F:inositol-1,3,4,5,6-pentakisphosphate 2-kinase activity"/>
    <property type="evidence" value="ECO:0007669"/>
    <property type="project" value="UniProtKB-EC"/>
</dbReference>
<evidence type="ECO:0000256" key="5">
    <source>
        <dbReference type="ARBA" id="ARBA00022679"/>
    </source>
</evidence>
<dbReference type="EC" id="2.7.1.158" evidence="3 9"/>
<sequence>MTTESDALSDAILVNHGNANIIIGYADKTDRLERCCVRFRSLEHNNIYTLENLQFIKNEVFPLLDDFLITVKKIERNVNCLATLLTKFKVDLDSKVVQVLEMENLTYGMNSVVTVDHFTKVHRNVSSDCSRAVVWEFKPKWLAQYGENCRNCALNRMKGRDISYCYNMVLSRPKELKKWFSTEQLPSQFFSDMEKYFENPKNVLATLYGAQRKLRNSVPPLTDLTSQNDVSDILALLMTLRDVTCFVRWDPQCGISAKIVDVDSKPKSKWSQWKAQQEKLNASGVQVFH</sequence>
<protein>
    <recommendedName>
        <fullName evidence="4 9">Inositol-pentakisphosphate 2-kinase</fullName>
        <ecNumber evidence="3 9">2.7.1.158</ecNumber>
    </recommendedName>
</protein>
<evidence type="ECO:0000313" key="11">
    <source>
        <dbReference type="Proteomes" id="UP000191144"/>
    </source>
</evidence>
<dbReference type="EMBL" id="LT598481">
    <property type="protein sequence ID" value="SCU91192.1"/>
    <property type="molecule type" value="Genomic_DNA"/>
</dbReference>
<dbReference type="GO" id="GO:0032958">
    <property type="term" value="P:inositol phosphate biosynthetic process"/>
    <property type="evidence" value="ECO:0007669"/>
    <property type="project" value="TreeGrafter"/>
</dbReference>
<dbReference type="GO" id="GO:0005634">
    <property type="term" value="C:nucleus"/>
    <property type="evidence" value="ECO:0007669"/>
    <property type="project" value="TreeGrafter"/>
</dbReference>
<dbReference type="OrthoDB" id="272370at2759"/>
<keyword evidence="6 9" id="KW-0547">Nucleotide-binding</keyword>
<keyword evidence="7 9" id="KW-0418">Kinase</keyword>
<dbReference type="InterPro" id="IPR009286">
    <property type="entry name" value="Ins_P5_2-kin"/>
</dbReference>
<evidence type="ECO:0000256" key="8">
    <source>
        <dbReference type="ARBA" id="ARBA00022840"/>
    </source>
</evidence>
<evidence type="ECO:0000256" key="9">
    <source>
        <dbReference type="RuleBase" id="RU364126"/>
    </source>
</evidence>
<evidence type="ECO:0000256" key="1">
    <source>
        <dbReference type="ARBA" id="ARBA00003979"/>
    </source>
</evidence>
<evidence type="ECO:0000256" key="3">
    <source>
        <dbReference type="ARBA" id="ARBA00012023"/>
    </source>
</evidence>
<keyword evidence="5 9" id="KW-0808">Transferase</keyword>
<evidence type="ECO:0000256" key="2">
    <source>
        <dbReference type="ARBA" id="ARBA00008305"/>
    </source>
</evidence>
<keyword evidence="8 9" id="KW-0067">ATP-binding</keyword>
<comment type="function">
    <text evidence="1">Has kinase activity and phosphorylates inositol-1,3,4,5,6-pentakisphosphate (Ins(1,3,4,5,6)P5) to produce 1,2,3,4,5,6-hexakisphosphate (InsP6), also known as phytate.</text>
</comment>
<evidence type="ECO:0000256" key="6">
    <source>
        <dbReference type="ARBA" id="ARBA00022741"/>
    </source>
</evidence>
<gene>
    <name evidence="10" type="ORF">LAME_0E11584G</name>
</gene>
<evidence type="ECO:0000256" key="4">
    <source>
        <dbReference type="ARBA" id="ARBA00014846"/>
    </source>
</evidence>
<dbReference type="AlphaFoldDB" id="A0A1G4JLH9"/>
<organism evidence="10 11">
    <name type="scientific">Lachancea meyersii CBS 8951</name>
    <dbReference type="NCBI Taxonomy" id="1266667"/>
    <lineage>
        <taxon>Eukaryota</taxon>
        <taxon>Fungi</taxon>
        <taxon>Dikarya</taxon>
        <taxon>Ascomycota</taxon>
        <taxon>Saccharomycotina</taxon>
        <taxon>Saccharomycetes</taxon>
        <taxon>Saccharomycetales</taxon>
        <taxon>Saccharomycetaceae</taxon>
        <taxon>Lachancea</taxon>
    </lineage>
</organism>